<feature type="region of interest" description="Disordered" evidence="1">
    <location>
        <begin position="316"/>
        <end position="378"/>
    </location>
</feature>
<dbReference type="EMBL" id="JBAHYK010000003">
    <property type="protein sequence ID" value="KAL0581812.1"/>
    <property type="molecule type" value="Genomic_DNA"/>
</dbReference>
<evidence type="ECO:0000256" key="1">
    <source>
        <dbReference type="SAM" id="MobiDB-lite"/>
    </source>
</evidence>
<comment type="caution">
    <text evidence="2">The sequence shown here is derived from an EMBL/GenBank/DDBJ whole genome shotgun (WGS) entry which is preliminary data.</text>
</comment>
<evidence type="ECO:0000313" key="2">
    <source>
        <dbReference type="EMBL" id="KAL0581812.1"/>
    </source>
</evidence>
<keyword evidence="3" id="KW-1185">Reference proteome</keyword>
<accession>A0ABR3G1V9</accession>
<feature type="compositionally biased region" description="Pro residues" evidence="1">
    <location>
        <begin position="344"/>
        <end position="353"/>
    </location>
</feature>
<organism evidence="2 3">
    <name type="scientific">Marasmius crinis-equi</name>
    <dbReference type="NCBI Taxonomy" id="585013"/>
    <lineage>
        <taxon>Eukaryota</taxon>
        <taxon>Fungi</taxon>
        <taxon>Dikarya</taxon>
        <taxon>Basidiomycota</taxon>
        <taxon>Agaricomycotina</taxon>
        <taxon>Agaricomycetes</taxon>
        <taxon>Agaricomycetidae</taxon>
        <taxon>Agaricales</taxon>
        <taxon>Marasmiineae</taxon>
        <taxon>Marasmiaceae</taxon>
        <taxon>Marasmius</taxon>
    </lineage>
</organism>
<dbReference type="Proteomes" id="UP001465976">
    <property type="component" value="Unassembled WGS sequence"/>
</dbReference>
<evidence type="ECO:0000313" key="3">
    <source>
        <dbReference type="Proteomes" id="UP001465976"/>
    </source>
</evidence>
<gene>
    <name evidence="2" type="ORF">V5O48_000180</name>
</gene>
<feature type="compositionally biased region" description="Low complexity" evidence="1">
    <location>
        <begin position="8"/>
        <end position="18"/>
    </location>
</feature>
<feature type="region of interest" description="Disordered" evidence="1">
    <location>
        <begin position="1"/>
        <end position="37"/>
    </location>
</feature>
<proteinExistence type="predicted"/>
<protein>
    <submittedName>
        <fullName evidence="2">Uncharacterized protein</fullName>
    </submittedName>
</protein>
<name>A0ABR3G1V9_9AGAR</name>
<sequence length="526" mass="55982">MMHTLKNPPFFRPASRPSSPAPTPSRPDSGIGFERTRPHNRLSLNTFRRQSPAPTPSSAVAPLTLVQDGSYLEMLSLKLSEAVSKALAQPTGSTTTNDVVGGRRPIPAGRGRALGALIASELTAANENPHLQRAILRSLHKPLSVLLGNLSTLIVPILSSSAFLVPPAPTPQNSGPNAYQLHGLAIAGFAGELLETFDSFSLGQDADVRGDNLRSTREGLVSLVNRVVNPLVGGIRTELFAALDGLENPHAVSPAKPPTGMKPVQHTSVATLVASMPVYAQALKRYTVSTVAQNVLAPFIISAVWRAMVALSNRPYTHPSPPSSPGMVPALLPGMKKRRGSPTSSPPMTPPPNRFTIKLPTSRPPSPPAPNVSTSTSAAGDARAIVDLLSLLPLPDEKMAREAAEEALNGLRALANLFEVAQGILKATDRSVADRAEELTEVTEKIPTLIALPILLKIDAQNEPSVPSVPAILGVSEEEYRSGCLTGFGRAEELSTPIGGRVCNYLQSRQKELLLHWLETEIEEND</sequence>
<reference evidence="2 3" key="1">
    <citation type="submission" date="2024-02" db="EMBL/GenBank/DDBJ databases">
        <title>A draft genome for the cacao thread blight pathogen Marasmius crinis-equi.</title>
        <authorList>
            <person name="Cohen S.P."/>
            <person name="Baruah I.K."/>
            <person name="Amoako-Attah I."/>
            <person name="Bukari Y."/>
            <person name="Meinhardt L.W."/>
            <person name="Bailey B.A."/>
        </authorList>
    </citation>
    <scope>NUCLEOTIDE SEQUENCE [LARGE SCALE GENOMIC DNA]</scope>
    <source>
        <strain evidence="2 3">GH-76</strain>
    </source>
</reference>